<dbReference type="InterPro" id="IPR013118">
    <property type="entry name" value="Mannitol_DH_C"/>
</dbReference>
<evidence type="ECO:0000256" key="3">
    <source>
        <dbReference type="SAM" id="MobiDB-lite"/>
    </source>
</evidence>
<organism evidence="6 7">
    <name type="scientific">Mesorhizobium newzealandense</name>
    <dbReference type="NCBI Taxonomy" id="1300302"/>
    <lineage>
        <taxon>Bacteria</taxon>
        <taxon>Pseudomonadati</taxon>
        <taxon>Pseudomonadota</taxon>
        <taxon>Alphaproteobacteria</taxon>
        <taxon>Hyphomicrobiales</taxon>
        <taxon>Phyllobacteriaceae</taxon>
        <taxon>Mesorhizobium</taxon>
    </lineage>
</organism>
<dbReference type="PANTHER" id="PTHR43362">
    <property type="entry name" value="MANNITOL DEHYDROGENASE DSF1-RELATED"/>
    <property type="match status" value="1"/>
</dbReference>
<dbReference type="Pfam" id="PF08125">
    <property type="entry name" value="Mannitol_dh_C"/>
    <property type="match status" value="1"/>
</dbReference>
<evidence type="ECO:0000259" key="5">
    <source>
        <dbReference type="Pfam" id="PF08125"/>
    </source>
</evidence>
<dbReference type="SUPFAM" id="SSF51735">
    <property type="entry name" value="NAD(P)-binding Rossmann-fold domains"/>
    <property type="match status" value="1"/>
</dbReference>
<dbReference type="Pfam" id="PF01232">
    <property type="entry name" value="Mannitol_dh"/>
    <property type="match status" value="1"/>
</dbReference>
<keyword evidence="2" id="KW-0520">NAD</keyword>
<dbReference type="InterPro" id="IPR050988">
    <property type="entry name" value="Mannitol_DH/Oxidoreductase"/>
</dbReference>
<dbReference type="Proteomes" id="UP001597405">
    <property type="component" value="Unassembled WGS sequence"/>
</dbReference>
<evidence type="ECO:0000313" key="7">
    <source>
        <dbReference type="Proteomes" id="UP001597405"/>
    </source>
</evidence>
<feature type="region of interest" description="Disordered" evidence="3">
    <location>
        <begin position="1"/>
        <end position="22"/>
    </location>
</feature>
<dbReference type="SUPFAM" id="SSF48179">
    <property type="entry name" value="6-phosphogluconate dehydrogenase C-terminal domain-like"/>
    <property type="match status" value="1"/>
</dbReference>
<sequence length="517" mass="55322">MPSDQTSRTTMTKRLSGETAHALPASVATPSYDRSRVVPGIVHLGVGAFHRAHQAVYVDDCLTAGETDWGIVGVSLRSADTRDALSPQDGLYTLAIRSSGEEKLRIIGSIASMLVAPEDPDAVLAALTDPRTRIVTLTITEKAYLRSASGGLDTAHPDIVHDLANPQMPKTAHGFLAEALARRRTTGTPPFTVLCCDNLPANGATLHRLLIEFATLRDARLAQPGDARLGAMGDNGLARYIAHQVAFPSSMVDRIVPATTDADRARIAVELGLNDAWPVMTEAFCQWVIEDNFPQGRPAWEQFGVTMVDDVRPFEDMKLRLLNGSHSAIAYLGLLSGHATVDRAFADPAIRQFVDALWAEASSTLPEDAGLDTAAYTAELTERFSNTALAHRTAQIANDGSQKLPQRIVASALECMEAGTELVHLTLVVAAWIAACAARGKSLPEGHFTDPLDAALTTLLSQQLPANETVTAVFDLAGFASDHAERQTLIELVAVHLVHLRRDGPTLAFAALGIGSE</sequence>
<dbReference type="InterPro" id="IPR013131">
    <property type="entry name" value="Mannitol_DH_N"/>
</dbReference>
<dbReference type="RefSeq" id="WP_379099999.1">
    <property type="nucleotide sequence ID" value="NZ_JBHUGZ010000011.1"/>
</dbReference>
<feature type="domain" description="Mannitol dehydrogenase C-terminal" evidence="5">
    <location>
        <begin position="310"/>
        <end position="495"/>
    </location>
</feature>
<dbReference type="PRINTS" id="PR00084">
    <property type="entry name" value="MTLDHDRGNASE"/>
</dbReference>
<reference evidence="7" key="1">
    <citation type="journal article" date="2019" name="Int. J. Syst. Evol. Microbiol.">
        <title>The Global Catalogue of Microorganisms (GCM) 10K type strain sequencing project: providing services to taxonomists for standard genome sequencing and annotation.</title>
        <authorList>
            <consortium name="The Broad Institute Genomics Platform"/>
            <consortium name="The Broad Institute Genome Sequencing Center for Infectious Disease"/>
            <person name="Wu L."/>
            <person name="Ma J."/>
        </authorList>
    </citation>
    <scope>NUCLEOTIDE SEQUENCE [LARGE SCALE GENOMIC DNA]</scope>
    <source>
        <strain evidence="7">CGMCC 1.16225</strain>
    </source>
</reference>
<dbReference type="EC" id="1.1.1.-" evidence="6"/>
<comment type="caution">
    <text evidence="6">The sequence shown here is derived from an EMBL/GenBank/DDBJ whole genome shotgun (WGS) entry which is preliminary data.</text>
</comment>
<dbReference type="InterPro" id="IPR013328">
    <property type="entry name" value="6PGD_dom2"/>
</dbReference>
<dbReference type="Gene3D" id="1.10.1040.10">
    <property type="entry name" value="N-(1-d-carboxylethyl)-l-norvaline Dehydrogenase, domain 2"/>
    <property type="match status" value="1"/>
</dbReference>
<evidence type="ECO:0000313" key="6">
    <source>
        <dbReference type="EMBL" id="MFD1984228.1"/>
    </source>
</evidence>
<dbReference type="InterPro" id="IPR036291">
    <property type="entry name" value="NAD(P)-bd_dom_sf"/>
</dbReference>
<evidence type="ECO:0000259" key="4">
    <source>
        <dbReference type="Pfam" id="PF01232"/>
    </source>
</evidence>
<name>A0ABW4U9M6_9HYPH</name>
<dbReference type="PANTHER" id="PTHR43362:SF1">
    <property type="entry name" value="MANNITOL DEHYDROGENASE 2-RELATED"/>
    <property type="match status" value="1"/>
</dbReference>
<evidence type="ECO:0000256" key="2">
    <source>
        <dbReference type="ARBA" id="ARBA00023027"/>
    </source>
</evidence>
<gene>
    <name evidence="6" type="ORF">ACFSOZ_16375</name>
</gene>
<proteinExistence type="predicted"/>
<evidence type="ECO:0000256" key="1">
    <source>
        <dbReference type="ARBA" id="ARBA00023002"/>
    </source>
</evidence>
<dbReference type="InterPro" id="IPR008927">
    <property type="entry name" value="6-PGluconate_DH-like_C_sf"/>
</dbReference>
<feature type="compositionally biased region" description="Polar residues" evidence="3">
    <location>
        <begin position="1"/>
        <end position="13"/>
    </location>
</feature>
<dbReference type="EMBL" id="JBHUGZ010000011">
    <property type="protein sequence ID" value="MFD1984228.1"/>
    <property type="molecule type" value="Genomic_DNA"/>
</dbReference>
<dbReference type="GO" id="GO:0016491">
    <property type="term" value="F:oxidoreductase activity"/>
    <property type="evidence" value="ECO:0007669"/>
    <property type="project" value="UniProtKB-KW"/>
</dbReference>
<dbReference type="Gene3D" id="3.40.50.720">
    <property type="entry name" value="NAD(P)-binding Rossmann-like Domain"/>
    <property type="match status" value="1"/>
</dbReference>
<protein>
    <submittedName>
        <fullName evidence="6">Mannitol dehydrogenase family protein</fullName>
        <ecNumber evidence="6">1.1.1.-</ecNumber>
    </submittedName>
</protein>
<accession>A0ABW4U9M6</accession>
<dbReference type="InterPro" id="IPR000669">
    <property type="entry name" value="Mannitol_DH"/>
</dbReference>
<keyword evidence="1 6" id="KW-0560">Oxidoreductase</keyword>
<dbReference type="PROSITE" id="PS00974">
    <property type="entry name" value="MANNITOL_DHGENASE"/>
    <property type="match status" value="1"/>
</dbReference>
<dbReference type="InterPro" id="IPR023027">
    <property type="entry name" value="Mannitol_DH_CS"/>
</dbReference>
<feature type="domain" description="Mannitol dehydrogenase N-terminal" evidence="4">
    <location>
        <begin position="40"/>
        <end position="301"/>
    </location>
</feature>
<keyword evidence="7" id="KW-1185">Reference proteome</keyword>